<comment type="similarity">
    <text evidence="1">Belongs to the STIG1 family.</text>
</comment>
<dbReference type="InterPro" id="IPR006969">
    <property type="entry name" value="Stig-like"/>
</dbReference>
<dbReference type="PANTHER" id="PTHR33227:SF59">
    <property type="entry name" value="STIGMA-SPECIFIC STIG1-LIKE PROTEIN 3"/>
    <property type="match status" value="1"/>
</dbReference>
<evidence type="ECO:0000256" key="2">
    <source>
        <dbReference type="ARBA" id="ARBA00022729"/>
    </source>
</evidence>
<evidence type="ECO:0000256" key="1">
    <source>
        <dbReference type="ARBA" id="ARBA00006010"/>
    </source>
</evidence>
<protein>
    <recommendedName>
        <fullName evidence="5">Stigma-specific Stig1 family protein</fullName>
    </recommendedName>
</protein>
<evidence type="ECO:0000313" key="4">
    <source>
        <dbReference type="EMBL" id="TKS11330.1"/>
    </source>
</evidence>
<organism evidence="4">
    <name type="scientific">Populus alba</name>
    <name type="common">White poplar</name>
    <dbReference type="NCBI Taxonomy" id="43335"/>
    <lineage>
        <taxon>Eukaryota</taxon>
        <taxon>Viridiplantae</taxon>
        <taxon>Streptophyta</taxon>
        <taxon>Embryophyta</taxon>
        <taxon>Tracheophyta</taxon>
        <taxon>Spermatophyta</taxon>
        <taxon>Magnoliopsida</taxon>
        <taxon>eudicotyledons</taxon>
        <taxon>Gunneridae</taxon>
        <taxon>Pentapetalae</taxon>
        <taxon>rosids</taxon>
        <taxon>fabids</taxon>
        <taxon>Malpighiales</taxon>
        <taxon>Salicaceae</taxon>
        <taxon>Saliceae</taxon>
        <taxon>Populus</taxon>
    </lineage>
</organism>
<dbReference type="EMBL" id="RCHU01000212">
    <property type="protein sequence ID" value="TKS11330.1"/>
    <property type="molecule type" value="Genomic_DNA"/>
</dbReference>
<accession>A0A4U5QKS4</accession>
<dbReference type="Pfam" id="PF04885">
    <property type="entry name" value="Stig1"/>
    <property type="match status" value="1"/>
</dbReference>
<dbReference type="PANTHER" id="PTHR33227">
    <property type="entry name" value="STIGMA-SPECIFIC STIG1-LIKE PROTEIN 3"/>
    <property type="match status" value="1"/>
</dbReference>
<keyword evidence="2 3" id="KW-0732">Signal</keyword>
<feature type="signal peptide" evidence="3">
    <location>
        <begin position="1"/>
        <end position="19"/>
    </location>
</feature>
<dbReference type="AlphaFoldDB" id="A0A4U5QKS4"/>
<feature type="chain" id="PRO_5020801157" description="Stigma-specific Stig1 family protein" evidence="3">
    <location>
        <begin position="20"/>
        <end position="145"/>
    </location>
</feature>
<name>A0A4U5QKS4_POPAL</name>
<gene>
    <name evidence="4" type="ORF">D5086_0000074490</name>
</gene>
<comment type="caution">
    <text evidence="4">The sequence shown here is derived from an EMBL/GenBank/DDBJ whole genome shotgun (WGS) entry which is preliminary data.</text>
</comment>
<evidence type="ECO:0008006" key="5">
    <source>
        <dbReference type="Google" id="ProtNLM"/>
    </source>
</evidence>
<reference evidence="4" key="1">
    <citation type="submission" date="2018-10" db="EMBL/GenBank/DDBJ databases">
        <title>Population genomic analysis revealed the cold adaptation of white poplar.</title>
        <authorList>
            <person name="Liu Y.-J."/>
        </authorList>
    </citation>
    <scope>NUCLEOTIDE SEQUENCE [LARGE SCALE GENOMIC DNA]</scope>
    <source>
        <strain evidence="4">PAL-ZL1</strain>
    </source>
</reference>
<sequence length="145" mass="16086">MKMLKLFIALSTLASTVTALHLDSYNENPNRQSELSLSEIQEVTSLRGVGRVLSQQNLIANLTCNKLPRICRLKTSAGPDCCNKRCVNVKKDRLNCGMCGYKCKYTEICCKGQCVNASFDKRNCGGCNQKCKKGEFCVYGMCSYA</sequence>
<evidence type="ECO:0000256" key="3">
    <source>
        <dbReference type="SAM" id="SignalP"/>
    </source>
</evidence>
<dbReference type="STRING" id="43335.A0A4U5QKS4"/>
<proteinExistence type="inferred from homology"/>